<dbReference type="EMBL" id="JAZHXI010000014">
    <property type="protein sequence ID" value="KAL2063921.1"/>
    <property type="molecule type" value="Genomic_DNA"/>
</dbReference>
<organism evidence="1 2">
    <name type="scientific">Oculimacula yallundae</name>
    <dbReference type="NCBI Taxonomy" id="86028"/>
    <lineage>
        <taxon>Eukaryota</taxon>
        <taxon>Fungi</taxon>
        <taxon>Dikarya</taxon>
        <taxon>Ascomycota</taxon>
        <taxon>Pezizomycotina</taxon>
        <taxon>Leotiomycetes</taxon>
        <taxon>Helotiales</taxon>
        <taxon>Ploettnerulaceae</taxon>
        <taxon>Oculimacula</taxon>
    </lineage>
</organism>
<name>A0ABR4C335_9HELO</name>
<dbReference type="Proteomes" id="UP001595075">
    <property type="component" value="Unassembled WGS sequence"/>
</dbReference>
<evidence type="ECO:0000313" key="2">
    <source>
        <dbReference type="Proteomes" id="UP001595075"/>
    </source>
</evidence>
<reference evidence="1 2" key="1">
    <citation type="journal article" date="2024" name="Commun. Biol.">
        <title>Comparative genomic analysis of thermophilic fungi reveals convergent evolutionary adaptations and gene losses.</title>
        <authorList>
            <person name="Steindorff A.S."/>
            <person name="Aguilar-Pontes M.V."/>
            <person name="Robinson A.J."/>
            <person name="Andreopoulos B."/>
            <person name="LaButti K."/>
            <person name="Kuo A."/>
            <person name="Mondo S."/>
            <person name="Riley R."/>
            <person name="Otillar R."/>
            <person name="Haridas S."/>
            <person name="Lipzen A."/>
            <person name="Grimwood J."/>
            <person name="Schmutz J."/>
            <person name="Clum A."/>
            <person name="Reid I.D."/>
            <person name="Moisan M.C."/>
            <person name="Butler G."/>
            <person name="Nguyen T.T.M."/>
            <person name="Dewar K."/>
            <person name="Conant G."/>
            <person name="Drula E."/>
            <person name="Henrissat B."/>
            <person name="Hansel C."/>
            <person name="Singer S."/>
            <person name="Hutchinson M.I."/>
            <person name="de Vries R.P."/>
            <person name="Natvig D.O."/>
            <person name="Powell A.J."/>
            <person name="Tsang A."/>
            <person name="Grigoriev I.V."/>
        </authorList>
    </citation>
    <scope>NUCLEOTIDE SEQUENCE [LARGE SCALE GENOMIC DNA]</scope>
    <source>
        <strain evidence="1 2">CBS 494.80</strain>
    </source>
</reference>
<evidence type="ECO:0000313" key="1">
    <source>
        <dbReference type="EMBL" id="KAL2063921.1"/>
    </source>
</evidence>
<keyword evidence="2" id="KW-1185">Reference proteome</keyword>
<comment type="caution">
    <text evidence="1">The sequence shown here is derived from an EMBL/GenBank/DDBJ whole genome shotgun (WGS) entry which is preliminary data.</text>
</comment>
<gene>
    <name evidence="1" type="ORF">VTL71DRAFT_4415</name>
</gene>
<feature type="non-terminal residue" evidence="1">
    <location>
        <position position="88"/>
    </location>
</feature>
<sequence>MIRSGKNMGDRTNVTTISCQWRALDLGLKSIVLSQPASYSHIFLLHGFGTFQDPFEPQWHSSLNFFCLCQACQWKSQTIFRSDFSVFD</sequence>
<protein>
    <submittedName>
        <fullName evidence="1">Uncharacterized protein</fullName>
    </submittedName>
</protein>
<proteinExistence type="predicted"/>
<accession>A0ABR4C335</accession>